<feature type="transmembrane region" description="Helical" evidence="11">
    <location>
        <begin position="152"/>
        <end position="177"/>
    </location>
</feature>
<evidence type="ECO:0000256" key="5">
    <source>
        <dbReference type="ARBA" id="ARBA00022676"/>
    </source>
</evidence>
<evidence type="ECO:0000256" key="4">
    <source>
        <dbReference type="ARBA" id="ARBA00022502"/>
    </source>
</evidence>
<evidence type="ECO:0000256" key="7">
    <source>
        <dbReference type="ARBA" id="ARBA00022692"/>
    </source>
</evidence>
<dbReference type="GO" id="GO:0000009">
    <property type="term" value="F:alpha-1,6-mannosyltransferase activity"/>
    <property type="evidence" value="ECO:0007669"/>
    <property type="project" value="InterPro"/>
</dbReference>
<feature type="transmembrane region" description="Helical" evidence="11">
    <location>
        <begin position="110"/>
        <end position="131"/>
    </location>
</feature>
<gene>
    <name evidence="14" type="primary">LOC115631418</name>
</gene>
<evidence type="ECO:0000313" key="14">
    <source>
        <dbReference type="RefSeq" id="XP_030384007.1"/>
    </source>
</evidence>
<keyword evidence="5 11" id="KW-0328">Glycosyltransferase</keyword>
<comment type="pathway">
    <text evidence="2 11">Glycolipid biosynthesis; glycosylphosphatidylinositol-anchor biosynthesis.</text>
</comment>
<dbReference type="Pfam" id="PF04188">
    <property type="entry name" value="Mannosyl_trans2"/>
    <property type="match status" value="1"/>
</dbReference>
<dbReference type="PANTHER" id="PTHR12468">
    <property type="entry name" value="GPI MANNOSYLTRANSFERASE 2"/>
    <property type="match status" value="1"/>
</dbReference>
<dbReference type="RefSeq" id="XP_030384007.1">
    <property type="nucleotide sequence ID" value="XM_030528147.1"/>
</dbReference>
<dbReference type="PANTHER" id="PTHR12468:SF2">
    <property type="entry name" value="GPI MANNOSYLTRANSFERASE 2"/>
    <property type="match status" value="1"/>
</dbReference>
<keyword evidence="7 11" id="KW-0812">Transmembrane</keyword>
<evidence type="ECO:0000256" key="2">
    <source>
        <dbReference type="ARBA" id="ARBA00004687"/>
    </source>
</evidence>
<dbReference type="GeneID" id="115631418"/>
<evidence type="ECO:0000256" key="1">
    <source>
        <dbReference type="ARBA" id="ARBA00004477"/>
    </source>
</evidence>
<keyword evidence="6 11" id="KW-0808">Transferase</keyword>
<keyword evidence="10 11" id="KW-0472">Membrane</keyword>
<keyword evidence="8 11" id="KW-0256">Endoplasmic reticulum</keyword>
<dbReference type="InterPro" id="IPR007315">
    <property type="entry name" value="PIG-V/Gpi18"/>
</dbReference>
<dbReference type="GO" id="GO:0031501">
    <property type="term" value="C:mannosyltransferase complex"/>
    <property type="evidence" value="ECO:0007669"/>
    <property type="project" value="TreeGrafter"/>
</dbReference>
<dbReference type="EC" id="2.4.1.-" evidence="11"/>
<evidence type="ECO:0000256" key="3">
    <source>
        <dbReference type="ARBA" id="ARBA00008698"/>
    </source>
</evidence>
<evidence type="ECO:0000256" key="12">
    <source>
        <dbReference type="SAM" id="SignalP"/>
    </source>
</evidence>
<dbReference type="GO" id="GO:0005789">
    <property type="term" value="C:endoplasmic reticulum membrane"/>
    <property type="evidence" value="ECO:0007669"/>
    <property type="project" value="UniProtKB-SubCell"/>
</dbReference>
<comment type="function">
    <text evidence="11">Mannosyltransferase involved in glycosylphosphatidylinositol-anchor biosynthesis.</text>
</comment>
<accession>A0A6J2U9Y3</accession>
<comment type="similarity">
    <text evidence="3 11">Belongs to the PIGV family.</text>
</comment>
<dbReference type="AlphaFoldDB" id="A0A6J2U9Y3"/>
<keyword evidence="9 11" id="KW-1133">Transmembrane helix</keyword>
<dbReference type="GO" id="GO:0006506">
    <property type="term" value="P:GPI anchor biosynthetic process"/>
    <property type="evidence" value="ECO:0007669"/>
    <property type="project" value="UniProtKB-UniPathway"/>
</dbReference>
<dbReference type="UniPathway" id="UPA00196"/>
<feature type="signal peptide" evidence="12">
    <location>
        <begin position="1"/>
        <end position="26"/>
    </location>
</feature>
<dbReference type="OrthoDB" id="10252502at2759"/>
<evidence type="ECO:0000256" key="11">
    <source>
        <dbReference type="RuleBase" id="RU363112"/>
    </source>
</evidence>
<dbReference type="CTD" id="19835383"/>
<evidence type="ECO:0000313" key="13">
    <source>
        <dbReference type="Proteomes" id="UP000504634"/>
    </source>
</evidence>
<feature type="transmembrane region" description="Helical" evidence="11">
    <location>
        <begin position="366"/>
        <end position="386"/>
    </location>
</feature>
<name>A0A6J2U9Y3_DROLE</name>
<protein>
    <recommendedName>
        <fullName evidence="11">GPI mannosyltransferase 2</fullName>
        <ecNumber evidence="11">2.4.1.-</ecNumber>
    </recommendedName>
</protein>
<proteinExistence type="inferred from homology"/>
<evidence type="ECO:0000256" key="10">
    <source>
        <dbReference type="ARBA" id="ARBA00023136"/>
    </source>
</evidence>
<feature type="transmembrane region" description="Helical" evidence="11">
    <location>
        <begin position="236"/>
        <end position="254"/>
    </location>
</feature>
<evidence type="ECO:0000256" key="8">
    <source>
        <dbReference type="ARBA" id="ARBA00022824"/>
    </source>
</evidence>
<dbReference type="GO" id="GO:0004376">
    <property type="term" value="F:GPI mannosyltransferase activity"/>
    <property type="evidence" value="ECO:0007669"/>
    <property type="project" value="InterPro"/>
</dbReference>
<comment type="caution">
    <text evidence="11">Lacks conserved residue(s) required for the propagation of feature annotation.</text>
</comment>
<feature type="transmembrane region" description="Helical" evidence="11">
    <location>
        <begin position="421"/>
        <end position="440"/>
    </location>
</feature>
<keyword evidence="12" id="KW-0732">Signal</keyword>
<keyword evidence="13" id="KW-1185">Reference proteome</keyword>
<comment type="subcellular location">
    <subcellularLocation>
        <location evidence="1 11">Endoplasmic reticulum membrane</location>
        <topology evidence="1 11">Multi-pass membrane protein</topology>
    </subcellularLocation>
</comment>
<evidence type="ECO:0000256" key="9">
    <source>
        <dbReference type="ARBA" id="ARBA00022989"/>
    </source>
</evidence>
<feature type="transmembrane region" description="Helical" evidence="11">
    <location>
        <begin position="325"/>
        <end position="345"/>
    </location>
</feature>
<sequence>MTLKVTKLALTSRVIVLVVQMLANWAITDHKPDVFRMPLSYKYGPFPWLDKLILRCLGGLRHWDGEYFLHIANYLYSYENTLAFYPLYPVAVRHLAEACHIMIPLSLQTLTLIMAVILNVIVFCKAANLLYQLTHKLFNDFNKSWNAALIYCFNPATIFFSAAYSETLFSYVSFYVMLECVKSKQEFSYLRLCGGLTACFVCRSNGLLALGFPLYFLGRHFVLGQERDRIKQIAKLLLTILLALIILHAYYFYIYRLYCLPNVQVRHAQQVVDYANERNYLLSGQGPARSPWCEYTLPFPYTYVQSHYWDVGFLRYYEWKQLPNFLLALPMLLFMHLHCYEYFWCLIRHVYPKSENWKNFIRIHKALPFVMHAFLLTLVCTFFVHIQVSTRLIASASPVFYWFAADHMPKTLAELSIRSKAGMLFMWCASYALMGTILFSNNFPWT</sequence>
<evidence type="ECO:0000256" key="6">
    <source>
        <dbReference type="ARBA" id="ARBA00022679"/>
    </source>
</evidence>
<reference evidence="14" key="1">
    <citation type="submission" date="2025-08" db="UniProtKB">
        <authorList>
            <consortium name="RefSeq"/>
        </authorList>
    </citation>
    <scope>IDENTIFICATION</scope>
    <source>
        <strain evidence="14">11010-0011.00</strain>
        <tissue evidence="14">Whole body</tissue>
    </source>
</reference>
<keyword evidence="4 11" id="KW-0337">GPI-anchor biosynthesis</keyword>
<feature type="chain" id="PRO_5026847108" description="GPI mannosyltransferase 2" evidence="12">
    <location>
        <begin position="27"/>
        <end position="446"/>
    </location>
</feature>
<organism evidence="13 14">
    <name type="scientific">Drosophila lebanonensis</name>
    <name type="common">Fruit fly</name>
    <name type="synonym">Scaptodrosophila lebanonensis</name>
    <dbReference type="NCBI Taxonomy" id="7225"/>
    <lineage>
        <taxon>Eukaryota</taxon>
        <taxon>Metazoa</taxon>
        <taxon>Ecdysozoa</taxon>
        <taxon>Arthropoda</taxon>
        <taxon>Hexapoda</taxon>
        <taxon>Insecta</taxon>
        <taxon>Pterygota</taxon>
        <taxon>Neoptera</taxon>
        <taxon>Endopterygota</taxon>
        <taxon>Diptera</taxon>
        <taxon>Brachycera</taxon>
        <taxon>Muscomorpha</taxon>
        <taxon>Ephydroidea</taxon>
        <taxon>Drosophilidae</taxon>
        <taxon>Scaptodrosophila</taxon>
    </lineage>
</organism>
<dbReference type="Proteomes" id="UP000504634">
    <property type="component" value="Unplaced"/>
</dbReference>